<feature type="transmembrane region" description="Helical" evidence="1">
    <location>
        <begin position="12"/>
        <end position="39"/>
    </location>
</feature>
<keyword evidence="3" id="KW-1185">Reference proteome</keyword>
<keyword evidence="1" id="KW-1133">Transmembrane helix</keyword>
<protein>
    <submittedName>
        <fullName evidence="2">DUF454 domain-containing protein</fullName>
    </submittedName>
</protein>
<evidence type="ECO:0000256" key="1">
    <source>
        <dbReference type="SAM" id="Phobius"/>
    </source>
</evidence>
<dbReference type="InterPro" id="IPR007401">
    <property type="entry name" value="DUF454"/>
</dbReference>
<dbReference type="EMBL" id="CP034348">
    <property type="protein sequence ID" value="QGY00141.1"/>
    <property type="molecule type" value="Genomic_DNA"/>
</dbReference>
<dbReference type="PANTHER" id="PTHR35813">
    <property type="entry name" value="INNER MEMBRANE PROTEIN YBAN"/>
    <property type="match status" value="1"/>
</dbReference>
<feature type="transmembrane region" description="Helical" evidence="1">
    <location>
        <begin position="97"/>
        <end position="113"/>
    </location>
</feature>
<evidence type="ECO:0000313" key="2">
    <source>
        <dbReference type="EMBL" id="QGY00141.1"/>
    </source>
</evidence>
<accession>A0A6I6ISE2</accession>
<dbReference type="PIRSF" id="PIRSF016789">
    <property type="entry name" value="DUF454"/>
    <property type="match status" value="1"/>
</dbReference>
<reference evidence="3" key="1">
    <citation type="submission" date="2018-12" db="EMBL/GenBank/DDBJ databases">
        <title>Complete genome sequence of Roseovarius sp. MME-070.</title>
        <authorList>
            <person name="Nam Y.-D."/>
            <person name="Kang J."/>
            <person name="Chung W.-H."/>
            <person name="Park Y.S."/>
        </authorList>
    </citation>
    <scope>NUCLEOTIDE SEQUENCE [LARGE SCALE GENOMIC DNA]</scope>
    <source>
        <strain evidence="3">MME-070</strain>
    </source>
</reference>
<dbReference type="Pfam" id="PF04304">
    <property type="entry name" value="DUF454"/>
    <property type="match status" value="1"/>
</dbReference>
<keyword evidence="1" id="KW-0472">Membrane</keyword>
<organism evidence="2 3">
    <name type="scientific">Roseovarius faecimaris</name>
    <dbReference type="NCBI Taxonomy" id="2494550"/>
    <lineage>
        <taxon>Bacteria</taxon>
        <taxon>Pseudomonadati</taxon>
        <taxon>Pseudomonadota</taxon>
        <taxon>Alphaproteobacteria</taxon>
        <taxon>Rhodobacterales</taxon>
        <taxon>Roseobacteraceae</taxon>
        <taxon>Roseovarius</taxon>
    </lineage>
</organism>
<proteinExistence type="predicted"/>
<dbReference type="Proteomes" id="UP000428330">
    <property type="component" value="Chromosome"/>
</dbReference>
<keyword evidence="1" id="KW-0812">Transmembrane</keyword>
<dbReference type="AlphaFoldDB" id="A0A6I6ISE2"/>
<evidence type="ECO:0000313" key="3">
    <source>
        <dbReference type="Proteomes" id="UP000428330"/>
    </source>
</evidence>
<dbReference type="GO" id="GO:0005886">
    <property type="term" value="C:plasma membrane"/>
    <property type="evidence" value="ECO:0007669"/>
    <property type="project" value="TreeGrafter"/>
</dbReference>
<dbReference type="RefSeq" id="WP_157708821.1">
    <property type="nucleotide sequence ID" value="NZ_CP034348.1"/>
</dbReference>
<gene>
    <name evidence="2" type="ORF">EI983_18480</name>
</gene>
<sequence>MRVVWLFCGFLSLGTAFIGIVLPLVPTVPLILLAAFCFARSSERLHAWLIEHGTFGPMITDWAEHGAIRPRAKRLATASIIVVFLISVVLSAPMHVLAIQVVVLGAVLIFIWTRPNA</sequence>
<dbReference type="OrthoDB" id="9816293at2"/>
<name>A0A6I6ISE2_9RHOB</name>
<dbReference type="PANTHER" id="PTHR35813:SF1">
    <property type="entry name" value="INNER MEMBRANE PROTEIN YBAN"/>
    <property type="match status" value="1"/>
</dbReference>
<dbReference type="KEGG" id="rom:EI983_18480"/>
<feature type="transmembrane region" description="Helical" evidence="1">
    <location>
        <begin position="75"/>
        <end position="91"/>
    </location>
</feature>